<evidence type="ECO:0008006" key="3">
    <source>
        <dbReference type="Google" id="ProtNLM"/>
    </source>
</evidence>
<dbReference type="AlphaFoldDB" id="A0AAE0AEK0"/>
<dbReference type="EMBL" id="JANJYJ010000005">
    <property type="protein sequence ID" value="KAK3212073.1"/>
    <property type="molecule type" value="Genomic_DNA"/>
</dbReference>
<comment type="caution">
    <text evidence="1">The sequence shown here is derived from an EMBL/GenBank/DDBJ whole genome shotgun (WGS) entry which is preliminary data.</text>
</comment>
<dbReference type="InterPro" id="IPR036691">
    <property type="entry name" value="Endo/exonu/phosph_ase_sf"/>
</dbReference>
<keyword evidence="2" id="KW-1185">Reference proteome</keyword>
<evidence type="ECO:0000313" key="2">
    <source>
        <dbReference type="Proteomes" id="UP001281410"/>
    </source>
</evidence>
<dbReference type="SUPFAM" id="SSF56219">
    <property type="entry name" value="DNase I-like"/>
    <property type="match status" value="1"/>
</dbReference>
<organism evidence="1 2">
    <name type="scientific">Dipteronia sinensis</name>
    <dbReference type="NCBI Taxonomy" id="43782"/>
    <lineage>
        <taxon>Eukaryota</taxon>
        <taxon>Viridiplantae</taxon>
        <taxon>Streptophyta</taxon>
        <taxon>Embryophyta</taxon>
        <taxon>Tracheophyta</taxon>
        <taxon>Spermatophyta</taxon>
        <taxon>Magnoliopsida</taxon>
        <taxon>eudicotyledons</taxon>
        <taxon>Gunneridae</taxon>
        <taxon>Pentapetalae</taxon>
        <taxon>rosids</taxon>
        <taxon>malvids</taxon>
        <taxon>Sapindales</taxon>
        <taxon>Sapindaceae</taxon>
        <taxon>Hippocastanoideae</taxon>
        <taxon>Acereae</taxon>
        <taxon>Dipteronia</taxon>
    </lineage>
</organism>
<reference evidence="1" key="1">
    <citation type="journal article" date="2023" name="Plant J.">
        <title>Genome sequences and population genomics provide insights into the demographic history, inbreeding, and mutation load of two 'living fossil' tree species of Dipteronia.</title>
        <authorList>
            <person name="Feng Y."/>
            <person name="Comes H.P."/>
            <person name="Chen J."/>
            <person name="Zhu S."/>
            <person name="Lu R."/>
            <person name="Zhang X."/>
            <person name="Li P."/>
            <person name="Qiu J."/>
            <person name="Olsen K.M."/>
            <person name="Qiu Y."/>
        </authorList>
    </citation>
    <scope>NUCLEOTIDE SEQUENCE</scope>
    <source>
        <strain evidence="1">NBL</strain>
    </source>
</reference>
<accession>A0AAE0AEK0</accession>
<dbReference type="Proteomes" id="UP001281410">
    <property type="component" value="Unassembled WGS sequence"/>
</dbReference>
<protein>
    <recommendedName>
        <fullName evidence="3">Endonuclease/exonuclease/phosphatase domain-containing protein</fullName>
    </recommendedName>
</protein>
<proteinExistence type="predicted"/>
<sequence length="179" mass="20706">MRKWKSGGCYSVLAVNRCMNCIGKSGGICVMWKSDMVIDLLIFSQDHINMTITEVGGKVWRLTGFYGRPERSLRCHSWTLLKRLVGMAHLPWVCIGDFDEILSDSDKFGGADRNWRTMSDFRETLEDCELENMGFIGPRFTWSNKKAGNALIMERLDRSFCHKGWKVLFPHSFVRHLDF</sequence>
<dbReference type="PANTHER" id="PTHR33710:SF77">
    <property type="entry name" value="DNASE I-LIKE SUPERFAMILY PROTEIN"/>
    <property type="match status" value="1"/>
</dbReference>
<dbReference type="Gene3D" id="3.60.10.10">
    <property type="entry name" value="Endonuclease/exonuclease/phosphatase"/>
    <property type="match status" value="1"/>
</dbReference>
<dbReference type="PANTHER" id="PTHR33710">
    <property type="entry name" value="BNAC02G09200D PROTEIN"/>
    <property type="match status" value="1"/>
</dbReference>
<name>A0AAE0AEK0_9ROSI</name>
<gene>
    <name evidence="1" type="ORF">Dsin_016779</name>
</gene>
<evidence type="ECO:0000313" key="1">
    <source>
        <dbReference type="EMBL" id="KAK3212073.1"/>
    </source>
</evidence>